<evidence type="ECO:0000256" key="9">
    <source>
        <dbReference type="ARBA" id="ARBA00023315"/>
    </source>
</evidence>
<evidence type="ECO:0000256" key="2">
    <source>
        <dbReference type="ARBA" id="ARBA00004496"/>
    </source>
</evidence>
<dbReference type="GO" id="GO:1990189">
    <property type="term" value="F:protein N-terminal-serine acetyltransferase activity"/>
    <property type="evidence" value="ECO:0007669"/>
    <property type="project" value="UniProtKB-EC"/>
</dbReference>
<dbReference type="PROSITE" id="PS51186">
    <property type="entry name" value="GNAT"/>
    <property type="match status" value="1"/>
</dbReference>
<dbReference type="SUPFAM" id="SSF55729">
    <property type="entry name" value="Acyl-CoA N-acyltransferases (Nat)"/>
    <property type="match status" value="1"/>
</dbReference>
<dbReference type="GO" id="GO:0005634">
    <property type="term" value="C:nucleus"/>
    <property type="evidence" value="ECO:0007669"/>
    <property type="project" value="UniProtKB-SubCell"/>
</dbReference>
<comment type="caution">
    <text evidence="13">The sequence shown here is derived from an EMBL/GenBank/DDBJ whole genome shotgun (WGS) entry which is preliminary data.</text>
</comment>
<dbReference type="PANTHER" id="PTHR20531">
    <property type="entry name" value="N-ALPHA-ACETYLTRANSFERASE 40"/>
    <property type="match status" value="1"/>
</dbReference>
<evidence type="ECO:0000256" key="10">
    <source>
        <dbReference type="ARBA" id="ARBA00047821"/>
    </source>
</evidence>
<evidence type="ECO:0000256" key="6">
    <source>
        <dbReference type="ARBA" id="ARBA00022490"/>
    </source>
</evidence>
<comment type="subcellular location">
    <subcellularLocation>
        <location evidence="2">Cytoplasm</location>
    </subcellularLocation>
    <subcellularLocation>
        <location evidence="1">Nucleus</location>
    </subcellularLocation>
</comment>
<evidence type="ECO:0000313" key="13">
    <source>
        <dbReference type="EMBL" id="KAF6047286.1"/>
    </source>
</evidence>
<accession>A0A8X7NIR4</accession>
<protein>
    <recommendedName>
        <fullName evidence="5">N-alpha-acetyltransferase 40</fullName>
        <ecNumber evidence="4">2.3.1.257</ecNumber>
    </recommendedName>
</protein>
<evidence type="ECO:0000256" key="5">
    <source>
        <dbReference type="ARBA" id="ARBA00015043"/>
    </source>
</evidence>
<evidence type="ECO:0000313" key="14">
    <source>
        <dbReference type="Proteomes" id="UP000590412"/>
    </source>
</evidence>
<proteinExistence type="inferred from homology"/>
<keyword evidence="7" id="KW-0808">Transferase</keyword>
<dbReference type="GO" id="GO:0005737">
    <property type="term" value="C:cytoplasm"/>
    <property type="evidence" value="ECO:0007669"/>
    <property type="project" value="UniProtKB-SubCell"/>
</dbReference>
<evidence type="ECO:0000256" key="8">
    <source>
        <dbReference type="ARBA" id="ARBA00023242"/>
    </source>
</evidence>
<evidence type="ECO:0000256" key="7">
    <source>
        <dbReference type="ARBA" id="ARBA00022679"/>
    </source>
</evidence>
<evidence type="ECO:0000259" key="12">
    <source>
        <dbReference type="PROSITE" id="PS51186"/>
    </source>
</evidence>
<name>A0A8X7NIR4_CANPA</name>
<dbReference type="GO" id="GO:0043998">
    <property type="term" value="F:histone H2A acetyltransferase activity"/>
    <property type="evidence" value="ECO:0007669"/>
    <property type="project" value="InterPro"/>
</dbReference>
<dbReference type="PANTHER" id="PTHR20531:SF1">
    <property type="entry name" value="N-ALPHA-ACETYLTRANSFERASE 40"/>
    <property type="match status" value="1"/>
</dbReference>
<dbReference type="EC" id="2.3.1.257" evidence="4"/>
<evidence type="ECO:0000256" key="4">
    <source>
        <dbReference type="ARBA" id="ARBA00012950"/>
    </source>
</evidence>
<feature type="domain" description="N-acetyltransferase" evidence="12">
    <location>
        <begin position="49"/>
        <end position="220"/>
    </location>
</feature>
<dbReference type="Gene3D" id="3.40.630.30">
    <property type="match status" value="1"/>
</dbReference>
<organism evidence="13 14">
    <name type="scientific">Candida parapsilosis</name>
    <name type="common">Yeast</name>
    <dbReference type="NCBI Taxonomy" id="5480"/>
    <lineage>
        <taxon>Eukaryota</taxon>
        <taxon>Fungi</taxon>
        <taxon>Dikarya</taxon>
        <taxon>Ascomycota</taxon>
        <taxon>Saccharomycotina</taxon>
        <taxon>Pichiomycetes</taxon>
        <taxon>Debaryomycetaceae</taxon>
        <taxon>Candida/Lodderomyces clade</taxon>
        <taxon>Candida</taxon>
    </lineage>
</organism>
<comment type="catalytic activity">
    <reaction evidence="10">
        <text>N-terminal L-seryl-[histone H2A] + acetyl-CoA = N-terminal N(alpha)-acetyl-L-seryl-[histone H2A] + CoA + H(+)</text>
        <dbReference type="Rhea" id="RHEA:50600"/>
        <dbReference type="Rhea" id="RHEA-COMP:12742"/>
        <dbReference type="Rhea" id="RHEA-COMP:12744"/>
        <dbReference type="ChEBI" id="CHEBI:15378"/>
        <dbReference type="ChEBI" id="CHEBI:57287"/>
        <dbReference type="ChEBI" id="CHEBI:57288"/>
        <dbReference type="ChEBI" id="CHEBI:64738"/>
        <dbReference type="ChEBI" id="CHEBI:83690"/>
        <dbReference type="EC" id="2.3.1.257"/>
    </reaction>
</comment>
<comment type="catalytic activity">
    <reaction evidence="11">
        <text>N-terminal L-seryl-[histone H4] + acetyl-CoA = N-terminal N(alpha)-acetyl-L-seryl-[histone H4] + CoA + H(+)</text>
        <dbReference type="Rhea" id="RHEA:50596"/>
        <dbReference type="Rhea" id="RHEA-COMP:12740"/>
        <dbReference type="Rhea" id="RHEA-COMP:12743"/>
        <dbReference type="ChEBI" id="CHEBI:15378"/>
        <dbReference type="ChEBI" id="CHEBI:57287"/>
        <dbReference type="ChEBI" id="CHEBI:57288"/>
        <dbReference type="ChEBI" id="CHEBI:64738"/>
        <dbReference type="ChEBI" id="CHEBI:83690"/>
        <dbReference type="EC" id="2.3.1.257"/>
    </reaction>
</comment>
<dbReference type="EMBL" id="JABWAB010000007">
    <property type="protein sequence ID" value="KAF6047286.1"/>
    <property type="molecule type" value="Genomic_DNA"/>
</dbReference>
<keyword evidence="9" id="KW-0012">Acyltransferase</keyword>
<dbReference type="InterPro" id="IPR016181">
    <property type="entry name" value="Acyl_CoA_acyltransferase"/>
</dbReference>
<comment type="similarity">
    <text evidence="3">Belongs to the acetyltransferase family. NAA40 subfamily.</text>
</comment>
<evidence type="ECO:0000256" key="11">
    <source>
        <dbReference type="ARBA" id="ARBA00049524"/>
    </source>
</evidence>
<dbReference type="GO" id="GO:0010485">
    <property type="term" value="F:histone H4 acetyltransferase activity"/>
    <property type="evidence" value="ECO:0007669"/>
    <property type="project" value="InterPro"/>
</dbReference>
<dbReference type="CDD" id="cd04301">
    <property type="entry name" value="NAT_SF"/>
    <property type="match status" value="1"/>
</dbReference>
<dbReference type="InterPro" id="IPR039949">
    <property type="entry name" value="NAA40"/>
</dbReference>
<dbReference type="OrthoDB" id="424551at2759"/>
<evidence type="ECO:0000256" key="1">
    <source>
        <dbReference type="ARBA" id="ARBA00004123"/>
    </source>
</evidence>
<dbReference type="Pfam" id="PF13508">
    <property type="entry name" value="Acetyltransf_7"/>
    <property type="match status" value="1"/>
</dbReference>
<dbReference type="InterPro" id="IPR000182">
    <property type="entry name" value="GNAT_dom"/>
</dbReference>
<sequence length="222" mass="25386">MEVSFEINGKAFNEYSEQDDKLNETIAADVISNFMQGAFELPRCDATILQSKSLPKSLLKTAVDIIDETIGELYAEHNGSNWKREKIKELSEPGLTYVFLTHLKSSKTVAFICFKLCLDTENELVLYLYEIHVTRGFQGQGIGQYLINQFHKLFTDLVHSSNRLYNQLSGTALTVFSDNRRALSWYETMGYQLTEDSPVDKVLRSGKVIKPDYYLLKRRTAS</sequence>
<keyword evidence="6" id="KW-0963">Cytoplasm</keyword>
<dbReference type="AlphaFoldDB" id="A0A8X7NIR4"/>
<reference evidence="13" key="1">
    <citation type="submission" date="2020-03" db="EMBL/GenBank/DDBJ databases">
        <title>FDA dAtabase for Regulatory Grade micrObial Sequences (FDA-ARGOS): Supporting development and validation of Infectious Disease Dx tests.</title>
        <authorList>
            <person name="Campos J."/>
            <person name="Goldberg B."/>
            <person name="Tallon L."/>
            <person name="Sadzewicz L."/>
            <person name="Vavikolanu K."/>
            <person name="Mehta A."/>
            <person name="Aluvathingal J."/>
            <person name="Nadendla S."/>
            <person name="Nandy P."/>
            <person name="Geyer C."/>
            <person name="Yan Y."/>
            <person name="Sichtig H."/>
        </authorList>
    </citation>
    <scope>NUCLEOTIDE SEQUENCE [LARGE SCALE GENOMIC DNA]</scope>
    <source>
        <strain evidence="13">FDAARGOS_652</strain>
    </source>
</reference>
<dbReference type="Proteomes" id="UP000590412">
    <property type="component" value="Unassembled WGS sequence"/>
</dbReference>
<evidence type="ECO:0000256" key="3">
    <source>
        <dbReference type="ARBA" id="ARBA00008870"/>
    </source>
</evidence>
<gene>
    <name evidence="13" type="ORF">FOB60_004822</name>
</gene>
<keyword evidence="8" id="KW-0539">Nucleus</keyword>